<gene>
    <name evidence="2" type="ORF">MNBD_GAMMA12-717</name>
</gene>
<protein>
    <submittedName>
        <fullName evidence="2">Phosphonate ABC transporter phosphate-binding periplasmic component (TC 3.A.1.9.1)</fullName>
    </submittedName>
</protein>
<dbReference type="SUPFAM" id="SSF53850">
    <property type="entry name" value="Periplasmic binding protein-like II"/>
    <property type="match status" value="1"/>
</dbReference>
<keyword evidence="1" id="KW-0472">Membrane</keyword>
<dbReference type="Pfam" id="PF12974">
    <property type="entry name" value="Phosphonate-bd"/>
    <property type="match status" value="1"/>
</dbReference>
<dbReference type="EMBL" id="UOFL01000222">
    <property type="protein sequence ID" value="VAW81652.1"/>
    <property type="molecule type" value="Genomic_DNA"/>
</dbReference>
<feature type="transmembrane region" description="Helical" evidence="1">
    <location>
        <begin position="12"/>
        <end position="42"/>
    </location>
</feature>
<evidence type="ECO:0000313" key="2">
    <source>
        <dbReference type="EMBL" id="VAW81652.1"/>
    </source>
</evidence>
<reference evidence="2" key="1">
    <citation type="submission" date="2018-06" db="EMBL/GenBank/DDBJ databases">
        <authorList>
            <person name="Zhirakovskaya E."/>
        </authorList>
    </citation>
    <scope>NUCLEOTIDE SEQUENCE</scope>
</reference>
<dbReference type="PANTHER" id="PTHR35841">
    <property type="entry name" value="PHOSPHONATES-BINDING PERIPLASMIC PROTEIN"/>
    <property type="match status" value="1"/>
</dbReference>
<dbReference type="AlphaFoldDB" id="A0A3B0Z2F8"/>
<dbReference type="PANTHER" id="PTHR35841:SF1">
    <property type="entry name" value="PHOSPHONATES-BINDING PERIPLASMIC PROTEIN"/>
    <property type="match status" value="1"/>
</dbReference>
<sequence>MQHYSKKQLKEGLLISIFLNRSFLIMAVLVMVGLLLVSQWGWLQAAESSKGPVYKIGVVPQFGQRKLFRIWVPIIKRLKKDTGLNFELVGSHQIPDFEDKFMAGNFDFAYMNPYHAVNANRTQGYIPLVRDGSRVLQGIIVVRKDNPIHSVKELNSQSVAYPSAKALGASLLPRSELVKKFNVTTTPVYAKTHTSVYLHVVQNLVVAGGGIKSTLEKQKPQIKNLLRVLYYTQTHKSHPIVAHPRVPIGDMLKVQYAFLKMSKTLSGAALLKKIPMNKAIIATMPDYDSVKNLNFKRLRTK</sequence>
<organism evidence="2">
    <name type="scientific">hydrothermal vent metagenome</name>
    <dbReference type="NCBI Taxonomy" id="652676"/>
    <lineage>
        <taxon>unclassified sequences</taxon>
        <taxon>metagenomes</taxon>
        <taxon>ecological metagenomes</taxon>
    </lineage>
</organism>
<evidence type="ECO:0000256" key="1">
    <source>
        <dbReference type="SAM" id="Phobius"/>
    </source>
</evidence>
<dbReference type="Gene3D" id="3.40.190.10">
    <property type="entry name" value="Periplasmic binding protein-like II"/>
    <property type="match status" value="2"/>
</dbReference>
<keyword evidence="1" id="KW-0812">Transmembrane</keyword>
<proteinExistence type="predicted"/>
<keyword evidence="1" id="KW-1133">Transmembrane helix</keyword>
<accession>A0A3B0Z2F8</accession>
<name>A0A3B0Z2F8_9ZZZZ</name>